<evidence type="ECO:0000256" key="3">
    <source>
        <dbReference type="ARBA" id="ARBA00022490"/>
    </source>
</evidence>
<evidence type="ECO:0000256" key="6">
    <source>
        <dbReference type="ARBA" id="ARBA00023157"/>
    </source>
</evidence>
<comment type="function">
    <text evidence="9">Thiol-specific peroxidase that catalyzes the reduction of hydrogen peroxide and organic hydroperoxides to water and alcohols, respectively. Plays a role in cell protection against oxidative stress by detoxifying peroxides.</text>
</comment>
<keyword evidence="3" id="KW-0963">Cytoplasm</keyword>
<dbReference type="GO" id="GO:0045454">
    <property type="term" value="P:cell redox homeostasis"/>
    <property type="evidence" value="ECO:0007669"/>
    <property type="project" value="TreeGrafter"/>
</dbReference>
<keyword evidence="13" id="KW-1185">Reference proteome</keyword>
<name>A0A512HAE8_9PROT</name>
<dbReference type="FunFam" id="3.40.30.10:FF:000002">
    <property type="entry name" value="Alkyl hydroperoxide reductase C"/>
    <property type="match status" value="1"/>
</dbReference>
<evidence type="ECO:0000256" key="4">
    <source>
        <dbReference type="ARBA" id="ARBA00022559"/>
    </source>
</evidence>
<dbReference type="GO" id="GO:0005829">
    <property type="term" value="C:cytosol"/>
    <property type="evidence" value="ECO:0007669"/>
    <property type="project" value="TreeGrafter"/>
</dbReference>
<dbReference type="PANTHER" id="PTHR10681:SF128">
    <property type="entry name" value="THIOREDOXIN-DEPENDENT PEROXIDE REDUCTASE, MITOCHONDRIAL"/>
    <property type="match status" value="1"/>
</dbReference>
<keyword evidence="7" id="KW-0676">Redox-active center</keyword>
<dbReference type="PROSITE" id="PS51352">
    <property type="entry name" value="THIOREDOXIN_2"/>
    <property type="match status" value="1"/>
</dbReference>
<keyword evidence="4" id="KW-0575">Peroxidase</keyword>
<dbReference type="InterPro" id="IPR013766">
    <property type="entry name" value="Thioredoxin_domain"/>
</dbReference>
<accession>A0A512HAE8</accession>
<comment type="caution">
    <text evidence="12">The sequence shown here is derived from an EMBL/GenBank/DDBJ whole genome shotgun (WGS) entry which is preliminary data.</text>
</comment>
<feature type="active site" description="Cysteine sulfenic acid (-SOH) intermediate; for peroxidase activity" evidence="10">
    <location>
        <position position="55"/>
    </location>
</feature>
<dbReference type="GO" id="GO:0033554">
    <property type="term" value="P:cellular response to stress"/>
    <property type="evidence" value="ECO:0007669"/>
    <property type="project" value="TreeGrafter"/>
</dbReference>
<dbReference type="InterPro" id="IPR019479">
    <property type="entry name" value="Peroxiredoxin_C"/>
</dbReference>
<dbReference type="CDD" id="cd03015">
    <property type="entry name" value="PRX_Typ2cys"/>
    <property type="match status" value="1"/>
</dbReference>
<dbReference type="PANTHER" id="PTHR10681">
    <property type="entry name" value="THIOREDOXIN PEROXIDASE"/>
    <property type="match status" value="1"/>
</dbReference>
<evidence type="ECO:0000259" key="11">
    <source>
        <dbReference type="PROSITE" id="PS51352"/>
    </source>
</evidence>
<reference evidence="12 13" key="1">
    <citation type="submission" date="2019-07" db="EMBL/GenBank/DDBJ databases">
        <title>Whole genome shotgun sequence of Rhodospirillum oryzae NBRC 107573.</title>
        <authorList>
            <person name="Hosoyama A."/>
            <person name="Uohara A."/>
            <person name="Ohji S."/>
            <person name="Ichikawa N."/>
        </authorList>
    </citation>
    <scope>NUCLEOTIDE SEQUENCE [LARGE SCALE GENOMIC DNA]</scope>
    <source>
        <strain evidence="12 13">NBRC 107573</strain>
    </source>
</reference>
<dbReference type="GO" id="GO:0008379">
    <property type="term" value="F:thioredoxin peroxidase activity"/>
    <property type="evidence" value="ECO:0007669"/>
    <property type="project" value="TreeGrafter"/>
</dbReference>
<dbReference type="Pfam" id="PF00578">
    <property type="entry name" value="AhpC-TSA"/>
    <property type="match status" value="1"/>
</dbReference>
<organism evidence="12 13">
    <name type="scientific">Pararhodospirillum oryzae</name>
    <dbReference type="NCBI Taxonomy" id="478448"/>
    <lineage>
        <taxon>Bacteria</taxon>
        <taxon>Pseudomonadati</taxon>
        <taxon>Pseudomonadota</taxon>
        <taxon>Alphaproteobacteria</taxon>
        <taxon>Rhodospirillales</taxon>
        <taxon>Rhodospirillaceae</taxon>
        <taxon>Pararhodospirillum</taxon>
    </lineage>
</organism>
<comment type="subcellular location">
    <subcellularLocation>
        <location evidence="1">Cytoplasm</location>
    </subcellularLocation>
</comment>
<evidence type="ECO:0000256" key="9">
    <source>
        <dbReference type="ARBA" id="ARBA00037420"/>
    </source>
</evidence>
<dbReference type="GO" id="GO:0006979">
    <property type="term" value="P:response to oxidative stress"/>
    <property type="evidence" value="ECO:0007669"/>
    <property type="project" value="TreeGrafter"/>
</dbReference>
<proteinExistence type="inferred from homology"/>
<protein>
    <recommendedName>
        <fullName evidence="8">Thioredoxin peroxidase</fullName>
    </recommendedName>
</protein>
<evidence type="ECO:0000256" key="2">
    <source>
        <dbReference type="ARBA" id="ARBA00009796"/>
    </source>
</evidence>
<evidence type="ECO:0000256" key="10">
    <source>
        <dbReference type="PIRSR" id="PIRSR000239-1"/>
    </source>
</evidence>
<dbReference type="AlphaFoldDB" id="A0A512HAE8"/>
<dbReference type="EMBL" id="BJZO01000078">
    <property type="protein sequence ID" value="GEO82434.1"/>
    <property type="molecule type" value="Genomic_DNA"/>
</dbReference>
<dbReference type="Proteomes" id="UP000321567">
    <property type="component" value="Unassembled WGS sequence"/>
</dbReference>
<sequence>MTDVPGCLVGLPAPDFTAPAVLGNNEIDPRFSWHAHRGDDYGLLFFYPLDFSFVCPSEIIAHNNRLGAFTERGCKVAAVSVDSQFTHLAWKRTPLEEGGLGPVDFPLVSDLSHAIARAHGVLLDERIALRASFLIDRAGIVRHQMVNDPSLGRDVDETLRVLDALIFHDTHGEVCPAGWRQGDEAMAPTPEGVAAFLTKHAPRL</sequence>
<dbReference type="PIRSF" id="PIRSF000239">
    <property type="entry name" value="AHPC"/>
    <property type="match status" value="1"/>
</dbReference>
<evidence type="ECO:0000313" key="12">
    <source>
        <dbReference type="EMBL" id="GEO82434.1"/>
    </source>
</evidence>
<evidence type="ECO:0000256" key="7">
    <source>
        <dbReference type="ARBA" id="ARBA00023284"/>
    </source>
</evidence>
<dbReference type="RefSeq" id="WP_147164463.1">
    <property type="nucleotide sequence ID" value="NZ_BJZO01000078.1"/>
</dbReference>
<dbReference type="InterPro" id="IPR036249">
    <property type="entry name" value="Thioredoxin-like_sf"/>
</dbReference>
<evidence type="ECO:0000256" key="1">
    <source>
        <dbReference type="ARBA" id="ARBA00004496"/>
    </source>
</evidence>
<dbReference type="Gene3D" id="3.40.30.10">
    <property type="entry name" value="Glutaredoxin"/>
    <property type="match status" value="1"/>
</dbReference>
<dbReference type="InterPro" id="IPR024706">
    <property type="entry name" value="Peroxiredoxin_AhpC-typ"/>
</dbReference>
<dbReference type="GO" id="GO:0042744">
    <property type="term" value="P:hydrogen peroxide catabolic process"/>
    <property type="evidence" value="ECO:0007669"/>
    <property type="project" value="TreeGrafter"/>
</dbReference>
<feature type="domain" description="Thioredoxin" evidence="11">
    <location>
        <begin position="7"/>
        <end position="167"/>
    </location>
</feature>
<dbReference type="OrthoDB" id="9812811at2"/>
<dbReference type="Pfam" id="PF10417">
    <property type="entry name" value="1-cysPrx_C"/>
    <property type="match status" value="1"/>
</dbReference>
<gene>
    <name evidence="12" type="ORF">ROR02_25650</name>
</gene>
<keyword evidence="5" id="KW-0560">Oxidoreductase</keyword>
<dbReference type="SUPFAM" id="SSF52833">
    <property type="entry name" value="Thioredoxin-like"/>
    <property type="match status" value="1"/>
</dbReference>
<evidence type="ECO:0000256" key="5">
    <source>
        <dbReference type="ARBA" id="ARBA00023002"/>
    </source>
</evidence>
<keyword evidence="6" id="KW-1015">Disulfide bond</keyword>
<evidence type="ECO:0000313" key="13">
    <source>
        <dbReference type="Proteomes" id="UP000321567"/>
    </source>
</evidence>
<comment type="similarity">
    <text evidence="2">Belongs to the peroxiredoxin family. AhpC/Prx1 subfamily.</text>
</comment>
<evidence type="ECO:0000256" key="8">
    <source>
        <dbReference type="ARBA" id="ARBA00032824"/>
    </source>
</evidence>
<dbReference type="InterPro" id="IPR000866">
    <property type="entry name" value="AhpC/TSA"/>
</dbReference>
<dbReference type="InterPro" id="IPR050217">
    <property type="entry name" value="Peroxiredoxin"/>
</dbReference>